<dbReference type="PROSITE" id="PS51898">
    <property type="entry name" value="TYR_RECOMBINASE"/>
    <property type="match status" value="1"/>
</dbReference>
<proteinExistence type="predicted"/>
<accession>A0A1H8A4N4</accession>
<dbReference type="InterPro" id="IPR011010">
    <property type="entry name" value="DNA_brk_join_enz"/>
</dbReference>
<dbReference type="InterPro" id="IPR002104">
    <property type="entry name" value="Integrase_catalytic"/>
</dbReference>
<dbReference type="eggNOG" id="COG4974">
    <property type="taxonomic scope" value="Bacteria"/>
</dbReference>
<dbReference type="GO" id="GO:0015074">
    <property type="term" value="P:DNA integration"/>
    <property type="evidence" value="ECO:0007669"/>
    <property type="project" value="InterPro"/>
</dbReference>
<feature type="domain" description="Core-binding (CB)" evidence="6">
    <location>
        <begin position="36"/>
        <end position="148"/>
    </location>
</feature>
<dbReference type="AlphaFoldDB" id="A0A1H8A4N4"/>
<gene>
    <name evidence="7" type="ORF">SAMN05414137_1413</name>
</gene>
<dbReference type="CDD" id="cd00397">
    <property type="entry name" value="DNA_BRE_C"/>
    <property type="match status" value="1"/>
</dbReference>
<evidence type="ECO:0000259" key="6">
    <source>
        <dbReference type="PROSITE" id="PS51900"/>
    </source>
</evidence>
<keyword evidence="1 3" id="KW-0238">DNA-binding</keyword>
<protein>
    <submittedName>
        <fullName evidence="7">Site-specific recombinase XerD</fullName>
    </submittedName>
</protein>
<dbReference type="Gene3D" id="1.10.443.10">
    <property type="entry name" value="Intergrase catalytic core"/>
    <property type="match status" value="1"/>
</dbReference>
<evidence type="ECO:0000256" key="1">
    <source>
        <dbReference type="ARBA" id="ARBA00023125"/>
    </source>
</evidence>
<dbReference type="Proteomes" id="UP000183015">
    <property type="component" value="Unassembled WGS sequence"/>
</dbReference>
<dbReference type="SUPFAM" id="SSF56349">
    <property type="entry name" value="DNA breaking-rejoining enzymes"/>
    <property type="match status" value="1"/>
</dbReference>
<dbReference type="PROSITE" id="PS51900">
    <property type="entry name" value="CB"/>
    <property type="match status" value="1"/>
</dbReference>
<name>A0A1H8A4N4_STRJI</name>
<organism evidence="7 8">
    <name type="scientific">Streptacidiphilus jiangxiensis</name>
    <dbReference type="NCBI Taxonomy" id="235985"/>
    <lineage>
        <taxon>Bacteria</taxon>
        <taxon>Bacillati</taxon>
        <taxon>Actinomycetota</taxon>
        <taxon>Actinomycetes</taxon>
        <taxon>Kitasatosporales</taxon>
        <taxon>Streptomycetaceae</taxon>
        <taxon>Streptacidiphilus</taxon>
    </lineage>
</organism>
<evidence type="ECO:0000313" key="8">
    <source>
        <dbReference type="Proteomes" id="UP000183015"/>
    </source>
</evidence>
<dbReference type="InterPro" id="IPR044068">
    <property type="entry name" value="CB"/>
</dbReference>
<keyword evidence="8" id="KW-1185">Reference proteome</keyword>
<reference evidence="8" key="1">
    <citation type="submission" date="2016-10" db="EMBL/GenBank/DDBJ databases">
        <authorList>
            <person name="Varghese N."/>
        </authorList>
    </citation>
    <scope>NUCLEOTIDE SEQUENCE [LARGE SCALE GENOMIC DNA]</scope>
    <source>
        <strain evidence="8">DSM 45096 / BCRC 16803 / CGMCC 4.1857 / CIP 109030 / JCM 12277 / KCTC 19219 / NBRC 100920 / 33214</strain>
    </source>
</reference>
<dbReference type="InterPro" id="IPR013762">
    <property type="entry name" value="Integrase-like_cat_sf"/>
</dbReference>
<dbReference type="InterPro" id="IPR010998">
    <property type="entry name" value="Integrase_recombinase_N"/>
</dbReference>
<evidence type="ECO:0000256" key="2">
    <source>
        <dbReference type="ARBA" id="ARBA00023172"/>
    </source>
</evidence>
<dbReference type="Pfam" id="PF00589">
    <property type="entry name" value="Phage_integrase"/>
    <property type="match status" value="1"/>
</dbReference>
<evidence type="ECO:0000256" key="3">
    <source>
        <dbReference type="PROSITE-ProRule" id="PRU01248"/>
    </source>
</evidence>
<dbReference type="PANTHER" id="PTHR30349">
    <property type="entry name" value="PHAGE INTEGRASE-RELATED"/>
    <property type="match status" value="1"/>
</dbReference>
<dbReference type="STRING" id="235985.SAMN05414137_1413"/>
<dbReference type="GO" id="GO:0003677">
    <property type="term" value="F:DNA binding"/>
    <property type="evidence" value="ECO:0007669"/>
    <property type="project" value="UniProtKB-UniRule"/>
</dbReference>
<sequence length="407" mass="44856">MSGGARDVGSLQLPRVGRVAEPGRDGLPVEVVDAAGEPIEAITQFIRELTAGDYASSCRSYAYDMLRWWRFLAANDVEWDHACREDVRDLVLWMRSADNPQRRRSRPDTPRAGAVNARTGKAHLPDGYAPRTINHQLAVLSRFYEFHRSFARGPLVNPVPTGSRSERAGAHGNPMLPVAPHRRGAYRQKVPKQTPRALPDALFDELFALMTSHRDRALLAHYISSGARASELLGMTCGDLDFGRQTIQVIGKGTLAVEKVPASPDAFVWTRLYLAEGRVSPADQPLDPGAPLWVTLRGSRRPLSYTAMRAVLNRANAKLGSNITLHDLRHTCATRMAADPNMAITDVQAVLRHKSLTSTQVYTTVELETLIARTLEHHARRADPPPPRPHPAYDAADLALLFGDGQA</sequence>
<dbReference type="Gene3D" id="1.10.150.130">
    <property type="match status" value="1"/>
</dbReference>
<evidence type="ECO:0000259" key="5">
    <source>
        <dbReference type="PROSITE" id="PS51898"/>
    </source>
</evidence>
<dbReference type="EMBL" id="FOAZ01000041">
    <property type="protein sequence ID" value="SEM65551.1"/>
    <property type="molecule type" value="Genomic_DNA"/>
</dbReference>
<feature type="domain" description="Tyr recombinase" evidence="5">
    <location>
        <begin position="193"/>
        <end position="375"/>
    </location>
</feature>
<dbReference type="InterPro" id="IPR050090">
    <property type="entry name" value="Tyrosine_recombinase_XerCD"/>
</dbReference>
<feature type="region of interest" description="Disordered" evidence="4">
    <location>
        <begin position="157"/>
        <end position="182"/>
    </location>
</feature>
<dbReference type="PANTHER" id="PTHR30349:SF81">
    <property type="entry name" value="TYROSINE RECOMBINASE XERC"/>
    <property type="match status" value="1"/>
</dbReference>
<dbReference type="GO" id="GO:0006310">
    <property type="term" value="P:DNA recombination"/>
    <property type="evidence" value="ECO:0007669"/>
    <property type="project" value="UniProtKB-KW"/>
</dbReference>
<evidence type="ECO:0000256" key="4">
    <source>
        <dbReference type="SAM" id="MobiDB-lite"/>
    </source>
</evidence>
<evidence type="ECO:0000313" key="7">
    <source>
        <dbReference type="EMBL" id="SEM65551.1"/>
    </source>
</evidence>
<keyword evidence="2" id="KW-0233">DNA recombination</keyword>